<keyword evidence="6" id="KW-0698">rRNA processing</keyword>
<dbReference type="InterPro" id="IPR058240">
    <property type="entry name" value="rSAM_sf"/>
</dbReference>
<dbReference type="SFLD" id="SFLDF00275">
    <property type="entry name" value="adenosine_C2_methyltransferase"/>
    <property type="match status" value="1"/>
</dbReference>
<keyword evidence="11" id="KW-0408">Iron</keyword>
<keyword evidence="13" id="KW-1015">Disulfide bond</keyword>
<dbReference type="NCBIfam" id="TIGR00048">
    <property type="entry name" value="rRNA_mod_RlmN"/>
    <property type="match status" value="1"/>
</dbReference>
<evidence type="ECO:0000256" key="5">
    <source>
        <dbReference type="ARBA" id="ARBA00022490"/>
    </source>
</evidence>
<dbReference type="GO" id="GO:0008173">
    <property type="term" value="F:RNA methyltransferase activity"/>
    <property type="evidence" value="ECO:0007669"/>
    <property type="project" value="InterPro"/>
</dbReference>
<evidence type="ECO:0000256" key="8">
    <source>
        <dbReference type="ARBA" id="ARBA00022679"/>
    </source>
</evidence>
<dbReference type="GO" id="GO:0046872">
    <property type="term" value="F:metal ion binding"/>
    <property type="evidence" value="ECO:0007669"/>
    <property type="project" value="UniProtKB-KW"/>
</dbReference>
<dbReference type="FunFam" id="3.20.20.70:FF:000014">
    <property type="entry name" value="Probable dual-specificity RNA methyltransferase RlmN"/>
    <property type="match status" value="1"/>
</dbReference>
<feature type="domain" description="Radical SAM core" evidence="14">
    <location>
        <begin position="98"/>
        <end position="332"/>
    </location>
</feature>
<keyword evidence="10" id="KW-0479">Metal-binding</keyword>
<keyword evidence="7 15" id="KW-0489">Methyltransferase</keyword>
<dbReference type="CDD" id="cd01335">
    <property type="entry name" value="Radical_SAM"/>
    <property type="match status" value="1"/>
</dbReference>
<evidence type="ECO:0000256" key="3">
    <source>
        <dbReference type="ARBA" id="ARBA00007544"/>
    </source>
</evidence>
<comment type="similarity">
    <text evidence="3">Belongs to the radical SAM superfamily. RlmN family.</text>
</comment>
<keyword evidence="4" id="KW-0004">4Fe-4S</keyword>
<evidence type="ECO:0000256" key="9">
    <source>
        <dbReference type="ARBA" id="ARBA00022691"/>
    </source>
</evidence>
<dbReference type="PANTHER" id="PTHR30544:SF5">
    <property type="entry name" value="RADICAL SAM CORE DOMAIN-CONTAINING PROTEIN"/>
    <property type="match status" value="1"/>
</dbReference>
<dbReference type="AlphaFoldDB" id="A0A966M216"/>
<dbReference type="GO" id="GO:0051539">
    <property type="term" value="F:4 iron, 4 sulfur cluster binding"/>
    <property type="evidence" value="ECO:0007669"/>
    <property type="project" value="UniProtKB-KW"/>
</dbReference>
<evidence type="ECO:0000256" key="6">
    <source>
        <dbReference type="ARBA" id="ARBA00022552"/>
    </source>
</evidence>
<accession>A0A966M216</accession>
<keyword evidence="12" id="KW-0411">Iron-sulfur</keyword>
<evidence type="ECO:0000259" key="14">
    <source>
        <dbReference type="PROSITE" id="PS51918"/>
    </source>
</evidence>
<dbReference type="InterPro" id="IPR013785">
    <property type="entry name" value="Aldolase_TIM"/>
</dbReference>
<evidence type="ECO:0000256" key="2">
    <source>
        <dbReference type="ARBA" id="ARBA00004496"/>
    </source>
</evidence>
<keyword evidence="5" id="KW-0963">Cytoplasm</keyword>
<dbReference type="GO" id="GO:0070475">
    <property type="term" value="P:rRNA base methylation"/>
    <property type="evidence" value="ECO:0007669"/>
    <property type="project" value="InterPro"/>
</dbReference>
<dbReference type="InterPro" id="IPR004383">
    <property type="entry name" value="rRNA_lsu_MTrfase_RlmN/Cfr"/>
</dbReference>
<keyword evidence="9" id="KW-0949">S-adenosyl-L-methionine</keyword>
<dbReference type="SFLD" id="SFLDG01062">
    <property type="entry name" value="methyltransferase_(Class_A)"/>
    <property type="match status" value="1"/>
</dbReference>
<comment type="subcellular location">
    <subcellularLocation>
        <location evidence="2">Cytoplasm</location>
    </subcellularLocation>
</comment>
<dbReference type="PIRSF" id="PIRSF006004">
    <property type="entry name" value="CHP00048"/>
    <property type="match status" value="1"/>
</dbReference>
<dbReference type="SUPFAM" id="SSF102114">
    <property type="entry name" value="Radical SAM enzymes"/>
    <property type="match status" value="1"/>
</dbReference>
<evidence type="ECO:0000256" key="4">
    <source>
        <dbReference type="ARBA" id="ARBA00022485"/>
    </source>
</evidence>
<feature type="non-terminal residue" evidence="15">
    <location>
        <position position="1"/>
    </location>
</feature>
<proteinExistence type="inferred from homology"/>
<dbReference type="Gene3D" id="3.20.20.70">
    <property type="entry name" value="Aldolase class I"/>
    <property type="match status" value="1"/>
</dbReference>
<dbReference type="InterPro" id="IPR027492">
    <property type="entry name" value="RNA_MTrfase_RlmN"/>
</dbReference>
<evidence type="ECO:0000256" key="13">
    <source>
        <dbReference type="ARBA" id="ARBA00023157"/>
    </source>
</evidence>
<organism evidence="15 16">
    <name type="scientific">Candidatus Fonsibacter lacus</name>
    <dbReference type="NCBI Taxonomy" id="2576439"/>
    <lineage>
        <taxon>Bacteria</taxon>
        <taxon>Pseudomonadati</taxon>
        <taxon>Pseudomonadota</taxon>
        <taxon>Alphaproteobacteria</taxon>
        <taxon>Candidatus Pelagibacterales</taxon>
        <taxon>Candidatus Pelagibacterales incertae sedis</taxon>
        <taxon>Candidatus Fonsibacter</taxon>
    </lineage>
</organism>
<dbReference type="EMBL" id="RGMI01000177">
    <property type="protein sequence ID" value="NCU50810.1"/>
    <property type="molecule type" value="Genomic_DNA"/>
</dbReference>
<protein>
    <submittedName>
        <fullName evidence="15">23S rRNA (Adenine(2503)-C(2))-methyltransferase RlmN</fullName>
        <ecNumber evidence="15">2.1.1.192</ecNumber>
    </submittedName>
</protein>
<name>A0A966M216_9PROT</name>
<dbReference type="InterPro" id="IPR040072">
    <property type="entry name" value="Methyltransferase_A"/>
</dbReference>
<dbReference type="PANTHER" id="PTHR30544">
    <property type="entry name" value="23S RRNA METHYLTRANSFERASE"/>
    <property type="match status" value="1"/>
</dbReference>
<dbReference type="InterPro" id="IPR007197">
    <property type="entry name" value="rSAM"/>
</dbReference>
<evidence type="ECO:0000313" key="15">
    <source>
        <dbReference type="EMBL" id="NCU50810.1"/>
    </source>
</evidence>
<evidence type="ECO:0000256" key="1">
    <source>
        <dbReference type="ARBA" id="ARBA00001966"/>
    </source>
</evidence>
<sequence length="350" mass="40137">FFDFNFQTLKQFLLTDLKIEEKKTSMRAKQLWQAVYKKGLEELNHLTTFPVELRNELISKITLTKPKIADKQTSEDGTIKWLIELLDGNKVECVFIPEKTRGTLCISSQVGCTLNCRFCHTGTQRLVKNLNFSEIVNQVMIAKEQLDDWKEQKIITNIVLMGMGEPFYNYDNVKTAVEILKDKDGLNYGPKKITVSTAGIADKIPLAAKEIGTYLALSLHAPTDEIRELIMPINKKFKIKDLIEQCKYYAETVNEKITLEYVMLRGINDSKECAKQLTKIMAQFPCKVNLIEFNPWPGVQYLPTEREDMESFSKIIQEAGYVSTIRRSRGQDILGACGQLRTESERKKLN</sequence>
<dbReference type="EC" id="2.1.1.192" evidence="15"/>
<dbReference type="SFLD" id="SFLDS00029">
    <property type="entry name" value="Radical_SAM"/>
    <property type="match status" value="1"/>
</dbReference>
<comment type="caution">
    <text evidence="15">The sequence shown here is derived from an EMBL/GenBank/DDBJ whole genome shotgun (WGS) entry which is preliminary data.</text>
</comment>
<dbReference type="HAMAP" id="MF_01849">
    <property type="entry name" value="RNA_methyltr_RlmN"/>
    <property type="match status" value="1"/>
</dbReference>
<dbReference type="GO" id="GO:0030488">
    <property type="term" value="P:tRNA methylation"/>
    <property type="evidence" value="ECO:0007669"/>
    <property type="project" value="InterPro"/>
</dbReference>
<reference evidence="15" key="1">
    <citation type="submission" date="2018-10" db="EMBL/GenBank/DDBJ databases">
        <title>Iterative Subtractive Binning of Freshwater Chronoseries Metagenomes Recovers Nearly Complete Genomes from over Four Hundred Novel Species.</title>
        <authorList>
            <person name="Rodriguez-R L.M."/>
            <person name="Tsementzi D."/>
            <person name="Luo C."/>
            <person name="Konstantinidis K.T."/>
        </authorList>
    </citation>
    <scope>NUCLEOTIDE SEQUENCE</scope>
    <source>
        <strain evidence="15">WB8_1A_003</strain>
    </source>
</reference>
<dbReference type="Pfam" id="PF04055">
    <property type="entry name" value="Radical_SAM"/>
    <property type="match status" value="1"/>
</dbReference>
<gene>
    <name evidence="15" type="primary">rlmN</name>
    <name evidence="15" type="ORF">EBX29_03470</name>
</gene>
<evidence type="ECO:0000256" key="10">
    <source>
        <dbReference type="ARBA" id="ARBA00022723"/>
    </source>
</evidence>
<comment type="cofactor">
    <cofactor evidence="1">
        <name>[4Fe-4S] cluster</name>
        <dbReference type="ChEBI" id="CHEBI:49883"/>
    </cofactor>
</comment>
<dbReference type="PROSITE" id="PS51918">
    <property type="entry name" value="RADICAL_SAM"/>
    <property type="match status" value="1"/>
</dbReference>
<dbReference type="GO" id="GO:0005737">
    <property type="term" value="C:cytoplasm"/>
    <property type="evidence" value="ECO:0007669"/>
    <property type="project" value="UniProtKB-SubCell"/>
</dbReference>
<evidence type="ECO:0000256" key="11">
    <source>
        <dbReference type="ARBA" id="ARBA00023004"/>
    </source>
</evidence>
<keyword evidence="8 15" id="KW-0808">Transferase</keyword>
<evidence type="ECO:0000313" key="16">
    <source>
        <dbReference type="Proteomes" id="UP000699985"/>
    </source>
</evidence>
<dbReference type="Gene3D" id="1.10.150.530">
    <property type="match status" value="1"/>
</dbReference>
<evidence type="ECO:0000256" key="7">
    <source>
        <dbReference type="ARBA" id="ARBA00022603"/>
    </source>
</evidence>
<evidence type="ECO:0000256" key="12">
    <source>
        <dbReference type="ARBA" id="ARBA00023014"/>
    </source>
</evidence>
<dbReference type="Proteomes" id="UP000699985">
    <property type="component" value="Unassembled WGS sequence"/>
</dbReference>